<sequence length="1278" mass="135458">MMATESPKERSDEATVTSDHEPAIQIDTNSHNVDLDRSHVNGDGPASAGTDEIANKHISDIVDDLVHSSEVSISGGSDNEASRGDAIKDKDDGKGHERTSSTVKKPASFKSISVNKTFLTTKGTAPTVASKPGDKLAAAAGSAPGAPSGGLMVPRPRLVAKTGSGLVTKSSSTANGGKAGSAPDPSVVWNKNRPVPPPEPKKYTDEELKKYGIHMATRLAPDDAKGQANWADIDDDDEDWAPETITWKDGTKISIPHTEEPAPVPELAPRIPVAAPSPVTSHANTVAKENGVVEKPKSPAPGVVSTMLTIKPGVLGSGKGLVLKGVQEKPTLVAKPPAPPTPVKSPWAPIPKVDKVSPVIMDIPGQSGAKFPPKDVPLTKTNSPPPPKEIAADDFSRAPWRDGGAGANRELYNSQSGRYEPVPDRRGSRPEGQHNRQPALLQRSGQHDQQGPAEPSAAFQTTRTSEQLGPYGRRRGSSNVSGGSGSYIHRLKGHDMPMPPPELTNARRGSATGGTDSPASPRNFSPSGIQGGPRHGQNWPTKVSPAVSHATPYQHGAPGPEARPVPPPVQQPAPVPLVTEEDYEIQKRLMRERRELAMKRRLEQEAREEAERKERIALKLAALGPPPESNKAKKASAKDQATTPTQIQPRDALPIQELTSATEEKAAEKPAAVSATLDSPKKTFSVPDEAATQPKSVSETTETRAQGNTHAHPWPNTAKQPDRYPAATWGATQPAIAKNVWGSPNNNRSLGNGTFITDLGTSPLAQLPAKSGPGPIAPPTSARSALVSQPAAVPASTARQPPIAPPKQTQAAGMNERELKQSAWVSAVRLNDDSFRDMLNAQYDERDRRLQKEGRALTDIQPAIKDTWRPTKLDDSGARAEAPIKQTVQLGQENPWASSSETKAASVSSAAPSEHSGRPQSAAPAPILGTKPPTASSQTRGSRFFPPARDIRQESNTETARPKSPSPPPPDMAGHPAFDGDVSHPHVSLPPPPVVVRLPPAAKPEVRAPAAPESSSVSTAPKSQGPSFSWATTGAYKESDAIHTVPGSAVNSQRPSVHKPENMWQAKIDSLLGGRKTHAPSKPTSGDYRNQNAHDNSGRSSSSRSNATSIAAKDGSVTTKDMAEECFEEQEMGSLPPVRLPSEIPEMAWQPSPPPKPLPKKLFAQVSTAEAIRFPLDTNVTGSHVWHVSLPGHESKTIPIPSGRARSNPRRGGVQRGGRTPSVPHYRQGKGRDSSSSYPADQATSVSGSNPPASRSSRGGSFRGRDNWSRNSAAPIQT</sequence>
<name>A0AAE0JRW6_9PEZI</name>
<feature type="region of interest" description="Disordered" evidence="2">
    <location>
        <begin position="1192"/>
        <end position="1278"/>
    </location>
</feature>
<feature type="compositionally biased region" description="Basic and acidic residues" evidence="2">
    <location>
        <begin position="421"/>
        <end position="434"/>
    </location>
</feature>
<feature type="compositionally biased region" description="Basic and acidic residues" evidence="2">
    <location>
        <begin position="80"/>
        <end position="99"/>
    </location>
</feature>
<feature type="compositionally biased region" description="Polar residues" evidence="2">
    <location>
        <begin position="458"/>
        <end position="467"/>
    </location>
</feature>
<feature type="compositionally biased region" description="Basic and acidic residues" evidence="2">
    <location>
        <begin position="866"/>
        <end position="878"/>
    </location>
</feature>
<keyword evidence="4" id="KW-1185">Reference proteome</keyword>
<feature type="compositionally biased region" description="Low complexity" evidence="2">
    <location>
        <begin position="137"/>
        <end position="150"/>
    </location>
</feature>
<feature type="compositionally biased region" description="Polar residues" evidence="2">
    <location>
        <begin position="165"/>
        <end position="175"/>
    </location>
</feature>
<feature type="compositionally biased region" description="Polar residues" evidence="2">
    <location>
        <begin position="693"/>
        <end position="709"/>
    </location>
</feature>
<comment type="caution">
    <text evidence="3">The sequence shown here is derived from an EMBL/GenBank/DDBJ whole genome shotgun (WGS) entry which is preliminary data.</text>
</comment>
<reference evidence="3" key="2">
    <citation type="submission" date="2023-06" db="EMBL/GenBank/DDBJ databases">
        <authorList>
            <consortium name="Lawrence Berkeley National Laboratory"/>
            <person name="Haridas S."/>
            <person name="Hensen N."/>
            <person name="Bonometti L."/>
            <person name="Westerberg I."/>
            <person name="Brannstrom I.O."/>
            <person name="Guillou S."/>
            <person name="Cros-Aarteil S."/>
            <person name="Calhoun S."/>
            <person name="Kuo A."/>
            <person name="Mondo S."/>
            <person name="Pangilinan J."/>
            <person name="Riley R."/>
            <person name="Labutti K."/>
            <person name="Andreopoulos B."/>
            <person name="Lipzen A."/>
            <person name="Chen C."/>
            <person name="Yanf M."/>
            <person name="Daum C."/>
            <person name="Ng V."/>
            <person name="Clum A."/>
            <person name="Steindorff A."/>
            <person name="Ohm R."/>
            <person name="Martin F."/>
            <person name="Silar P."/>
            <person name="Natvig D."/>
            <person name="Lalanne C."/>
            <person name="Gautier V."/>
            <person name="Ament-Velasquez S.L."/>
            <person name="Kruys A."/>
            <person name="Hutchinson M.I."/>
            <person name="Powell A.J."/>
            <person name="Barry K."/>
            <person name="Miller A.N."/>
            <person name="Grigoriev I.V."/>
            <person name="Debuchy R."/>
            <person name="Gladieux P."/>
            <person name="Thoren M.H."/>
            <person name="Johannesson H."/>
        </authorList>
    </citation>
    <scope>NUCLEOTIDE SEQUENCE</scope>
    <source>
        <strain evidence="3">CBS 958.72</strain>
    </source>
</reference>
<feature type="region of interest" description="Disordered" evidence="2">
    <location>
        <begin position="219"/>
        <end position="304"/>
    </location>
</feature>
<feature type="compositionally biased region" description="Polar residues" evidence="2">
    <location>
        <begin position="639"/>
        <end position="648"/>
    </location>
</feature>
<feature type="compositionally biased region" description="Pro residues" evidence="2">
    <location>
        <begin position="561"/>
        <end position="575"/>
    </location>
</feature>
<feature type="region of interest" description="Disordered" evidence="2">
    <location>
        <begin position="69"/>
        <end position="203"/>
    </location>
</feature>
<dbReference type="AlphaFoldDB" id="A0AAE0JRW6"/>
<feature type="compositionally biased region" description="Polar residues" evidence="2">
    <location>
        <begin position="110"/>
        <end position="124"/>
    </location>
</feature>
<feature type="compositionally biased region" description="Low complexity" evidence="2">
    <location>
        <begin position="897"/>
        <end position="911"/>
    </location>
</feature>
<feature type="compositionally biased region" description="Polar residues" evidence="2">
    <location>
        <begin position="886"/>
        <end position="896"/>
    </location>
</feature>
<feature type="compositionally biased region" description="Polar residues" evidence="2">
    <location>
        <begin position="1082"/>
        <end position="1095"/>
    </location>
</feature>
<reference evidence="3" key="1">
    <citation type="journal article" date="2023" name="Mol. Phylogenet. Evol.">
        <title>Genome-scale phylogeny and comparative genomics of the fungal order Sordariales.</title>
        <authorList>
            <person name="Hensen N."/>
            <person name="Bonometti L."/>
            <person name="Westerberg I."/>
            <person name="Brannstrom I.O."/>
            <person name="Guillou S."/>
            <person name="Cros-Aarteil S."/>
            <person name="Calhoun S."/>
            <person name="Haridas S."/>
            <person name="Kuo A."/>
            <person name="Mondo S."/>
            <person name="Pangilinan J."/>
            <person name="Riley R."/>
            <person name="LaButti K."/>
            <person name="Andreopoulos B."/>
            <person name="Lipzen A."/>
            <person name="Chen C."/>
            <person name="Yan M."/>
            <person name="Daum C."/>
            <person name="Ng V."/>
            <person name="Clum A."/>
            <person name="Steindorff A."/>
            <person name="Ohm R.A."/>
            <person name="Martin F."/>
            <person name="Silar P."/>
            <person name="Natvig D.O."/>
            <person name="Lalanne C."/>
            <person name="Gautier V."/>
            <person name="Ament-Velasquez S.L."/>
            <person name="Kruys A."/>
            <person name="Hutchinson M.I."/>
            <person name="Powell A.J."/>
            <person name="Barry K."/>
            <person name="Miller A.N."/>
            <person name="Grigoriev I.V."/>
            <person name="Debuchy R."/>
            <person name="Gladieux P."/>
            <person name="Hiltunen Thoren M."/>
            <person name="Johannesson H."/>
        </authorList>
    </citation>
    <scope>NUCLEOTIDE SEQUENCE</scope>
    <source>
        <strain evidence="3">CBS 958.72</strain>
    </source>
</reference>
<evidence type="ECO:0000256" key="1">
    <source>
        <dbReference type="SAM" id="Coils"/>
    </source>
</evidence>
<feature type="compositionally biased region" description="Low complexity" evidence="2">
    <location>
        <begin position="1245"/>
        <end position="1260"/>
    </location>
</feature>
<dbReference type="EMBL" id="JAULSN010000015">
    <property type="protein sequence ID" value="KAK3358582.1"/>
    <property type="molecule type" value="Genomic_DNA"/>
</dbReference>
<feature type="compositionally biased region" description="Polar residues" evidence="2">
    <location>
        <begin position="513"/>
        <end position="528"/>
    </location>
</feature>
<accession>A0AAE0JRW6</accession>
<feature type="region of interest" description="Disordered" evidence="2">
    <location>
        <begin position="361"/>
        <end position="580"/>
    </location>
</feature>
<feature type="compositionally biased region" description="Basic and acidic residues" evidence="2">
    <location>
        <begin position="390"/>
        <end position="400"/>
    </location>
</feature>
<feature type="compositionally biased region" description="Polar residues" evidence="2">
    <location>
        <begin position="69"/>
        <end position="79"/>
    </location>
</feature>
<evidence type="ECO:0000313" key="4">
    <source>
        <dbReference type="Proteomes" id="UP001287356"/>
    </source>
</evidence>
<feature type="region of interest" description="Disordered" evidence="2">
    <location>
        <begin position="619"/>
        <end position="725"/>
    </location>
</feature>
<evidence type="ECO:0000313" key="3">
    <source>
        <dbReference type="EMBL" id="KAK3358582.1"/>
    </source>
</evidence>
<gene>
    <name evidence="3" type="ORF">B0T24DRAFT_126191</name>
</gene>
<feature type="compositionally biased region" description="Acidic residues" evidence="2">
    <location>
        <begin position="232"/>
        <end position="241"/>
    </location>
</feature>
<proteinExistence type="predicted"/>
<feature type="compositionally biased region" description="Polar residues" evidence="2">
    <location>
        <begin position="1234"/>
        <end position="1244"/>
    </location>
</feature>
<feature type="compositionally biased region" description="Basic and acidic residues" evidence="2">
    <location>
        <begin position="1"/>
        <end position="22"/>
    </location>
</feature>
<feature type="compositionally biased region" description="Polar residues" evidence="2">
    <location>
        <begin position="1269"/>
        <end position="1278"/>
    </location>
</feature>
<feature type="region of interest" description="Disordered" evidence="2">
    <location>
        <begin position="764"/>
        <end position="815"/>
    </location>
</feature>
<feature type="region of interest" description="Disordered" evidence="2">
    <location>
        <begin position="850"/>
        <end position="1160"/>
    </location>
</feature>
<dbReference type="Proteomes" id="UP001287356">
    <property type="component" value="Unassembled WGS sequence"/>
</dbReference>
<feature type="region of interest" description="Disordered" evidence="2">
    <location>
        <begin position="1"/>
        <end position="53"/>
    </location>
</feature>
<feature type="compositionally biased region" description="Polar residues" evidence="2">
    <location>
        <begin position="1013"/>
        <end position="1032"/>
    </location>
</feature>
<protein>
    <submittedName>
        <fullName evidence="3">Uncharacterized protein</fullName>
    </submittedName>
</protein>
<organism evidence="3 4">
    <name type="scientific">Lasiosphaeria ovina</name>
    <dbReference type="NCBI Taxonomy" id="92902"/>
    <lineage>
        <taxon>Eukaryota</taxon>
        <taxon>Fungi</taxon>
        <taxon>Dikarya</taxon>
        <taxon>Ascomycota</taxon>
        <taxon>Pezizomycotina</taxon>
        <taxon>Sordariomycetes</taxon>
        <taxon>Sordariomycetidae</taxon>
        <taxon>Sordariales</taxon>
        <taxon>Lasiosphaeriaceae</taxon>
        <taxon>Lasiosphaeria</taxon>
    </lineage>
</organism>
<feature type="coiled-coil region" evidence="1">
    <location>
        <begin position="589"/>
        <end position="619"/>
    </location>
</feature>
<keyword evidence="1" id="KW-0175">Coiled coil</keyword>
<evidence type="ECO:0000256" key="2">
    <source>
        <dbReference type="SAM" id="MobiDB-lite"/>
    </source>
</evidence>